<reference evidence="1 2" key="1">
    <citation type="submission" date="2019-08" db="EMBL/GenBank/DDBJ databases">
        <authorList>
            <person name="Seo Y.L."/>
        </authorList>
    </citation>
    <scope>NUCLEOTIDE SEQUENCE [LARGE SCALE GENOMIC DNA]</scope>
    <source>
        <strain evidence="1 2">MaA-C15</strain>
    </source>
</reference>
<sequence>MKRTRRLLLRPFAAMTPSARTRHAELLRLCARIGYSPHASA</sequence>
<dbReference type="EMBL" id="VSZS01000062">
    <property type="protein sequence ID" value="TYR32434.1"/>
    <property type="molecule type" value="Genomic_DNA"/>
</dbReference>
<evidence type="ECO:0000313" key="2">
    <source>
        <dbReference type="Proteomes" id="UP000323258"/>
    </source>
</evidence>
<organism evidence="1 2">
    <name type="scientific">Neoaquamicrobium microcysteis</name>
    <dbReference type="NCBI Taxonomy" id="2682781"/>
    <lineage>
        <taxon>Bacteria</taxon>
        <taxon>Pseudomonadati</taxon>
        <taxon>Pseudomonadota</taxon>
        <taxon>Alphaproteobacteria</taxon>
        <taxon>Hyphomicrobiales</taxon>
        <taxon>Phyllobacteriaceae</taxon>
        <taxon>Neoaquamicrobium</taxon>
    </lineage>
</organism>
<protein>
    <submittedName>
        <fullName evidence="1">Capsid protein</fullName>
    </submittedName>
</protein>
<name>A0A5D4GW84_9HYPH</name>
<reference evidence="1 2" key="2">
    <citation type="submission" date="2019-09" db="EMBL/GenBank/DDBJ databases">
        <title>Mesorhizobium sp. MaA-C15 isolated from Microcystis aeruginosa.</title>
        <authorList>
            <person name="Jeong S.E."/>
            <person name="Jin H.M."/>
            <person name="Jeon C.O."/>
        </authorList>
    </citation>
    <scope>NUCLEOTIDE SEQUENCE [LARGE SCALE GENOMIC DNA]</scope>
    <source>
        <strain evidence="1 2">MaA-C15</strain>
    </source>
</reference>
<evidence type="ECO:0000313" key="1">
    <source>
        <dbReference type="EMBL" id="TYR32434.1"/>
    </source>
</evidence>
<dbReference type="OrthoDB" id="8094988at2"/>
<dbReference type="Proteomes" id="UP000323258">
    <property type="component" value="Unassembled WGS sequence"/>
</dbReference>
<accession>A0A5D4GW84</accession>
<proteinExistence type="predicted"/>
<dbReference type="AlphaFoldDB" id="A0A5D4GW84"/>
<comment type="caution">
    <text evidence="1">The sequence shown here is derived from an EMBL/GenBank/DDBJ whole genome shotgun (WGS) entry which is preliminary data.</text>
</comment>
<keyword evidence="2" id="KW-1185">Reference proteome</keyword>
<gene>
    <name evidence="1" type="ORF">FY036_11560</name>
</gene>